<dbReference type="GO" id="GO:0008168">
    <property type="term" value="F:methyltransferase activity"/>
    <property type="evidence" value="ECO:0007669"/>
    <property type="project" value="UniProtKB-KW"/>
</dbReference>
<sequence>MGKLFICGTPIGNLEDVSVRLLKTLRMVDLIACEDTRHTIKLLNRYKIKKKMISYHEHSGLKREEYILKQLLEGKNIALVSDAGMPGICDPGESLVQKVIENGLEIEVIPGPSAVVSALAVSGLDTSAFIFEGFLPRQTSQRIEALARNKEENRTVIYYETPHRLMKTLQDIQTVLGEQRKIVIVRELTKKHQEIIRGSIDEIIDRFKQQVPRGEFCLLIAGKVREQIKFDVDQLIEEVDELIEKGMDKKEAFKLKARQYKLQKSVVYKYYIERDL</sequence>
<dbReference type="NCBIfam" id="TIGR00096">
    <property type="entry name" value="16S rRNA (cytidine(1402)-2'-O)-methyltransferase"/>
    <property type="match status" value="1"/>
</dbReference>
<dbReference type="FunFam" id="3.30.950.10:FF:000002">
    <property type="entry name" value="Ribosomal RNA small subunit methyltransferase I"/>
    <property type="match status" value="1"/>
</dbReference>
<dbReference type="SUPFAM" id="SSF53790">
    <property type="entry name" value="Tetrapyrrole methylase"/>
    <property type="match status" value="1"/>
</dbReference>
<evidence type="ECO:0000256" key="1">
    <source>
        <dbReference type="ARBA" id="ARBA00022490"/>
    </source>
</evidence>
<evidence type="ECO:0000256" key="4">
    <source>
        <dbReference type="ARBA" id="ARBA00022679"/>
    </source>
</evidence>
<dbReference type="Gene3D" id="3.40.1010.10">
    <property type="entry name" value="Cobalt-precorrin-4 Transmethylase, Domain 1"/>
    <property type="match status" value="1"/>
</dbReference>
<keyword evidence="4 7" id="KW-0808">Transferase</keyword>
<evidence type="ECO:0000256" key="5">
    <source>
        <dbReference type="ARBA" id="ARBA00022691"/>
    </source>
</evidence>
<evidence type="ECO:0000313" key="7">
    <source>
        <dbReference type="EMBL" id="KUG04964.1"/>
    </source>
</evidence>
<comment type="caution">
    <text evidence="7">The sequence shown here is derived from an EMBL/GenBank/DDBJ whole genome shotgun (WGS) entry which is preliminary data.</text>
</comment>
<evidence type="ECO:0000256" key="3">
    <source>
        <dbReference type="ARBA" id="ARBA00022603"/>
    </source>
</evidence>
<gene>
    <name evidence="7" type="ORF">ASZ90_017614</name>
</gene>
<keyword evidence="1" id="KW-0963">Cytoplasm</keyword>
<organism evidence="7">
    <name type="scientific">hydrocarbon metagenome</name>
    <dbReference type="NCBI Taxonomy" id="938273"/>
    <lineage>
        <taxon>unclassified sequences</taxon>
        <taxon>metagenomes</taxon>
        <taxon>ecological metagenomes</taxon>
    </lineage>
</organism>
<dbReference type="FunFam" id="3.40.1010.10:FF:000007">
    <property type="entry name" value="Ribosomal RNA small subunit methyltransferase I"/>
    <property type="match status" value="1"/>
</dbReference>
<dbReference type="InterPro" id="IPR014776">
    <property type="entry name" value="4pyrrole_Mease_sub2"/>
</dbReference>
<keyword evidence="5" id="KW-0949">S-adenosyl-L-methionine</keyword>
<name>A0A0W8E8N8_9ZZZZ</name>
<dbReference type="HAMAP" id="MF_01877">
    <property type="entry name" value="16SrRNA_methyltr_I"/>
    <property type="match status" value="1"/>
</dbReference>
<dbReference type="AlphaFoldDB" id="A0A0W8E8N8"/>
<dbReference type="GO" id="GO:0006364">
    <property type="term" value="P:rRNA processing"/>
    <property type="evidence" value="ECO:0007669"/>
    <property type="project" value="UniProtKB-KW"/>
</dbReference>
<feature type="domain" description="Tetrapyrrole methylase" evidence="6">
    <location>
        <begin position="3"/>
        <end position="203"/>
    </location>
</feature>
<dbReference type="InterPro" id="IPR000878">
    <property type="entry name" value="4pyrrol_Mease"/>
</dbReference>
<dbReference type="PANTHER" id="PTHR46111:SF1">
    <property type="entry name" value="RIBOSOMAL RNA SMALL SUBUNIT METHYLTRANSFERASE I"/>
    <property type="match status" value="1"/>
</dbReference>
<dbReference type="PANTHER" id="PTHR46111">
    <property type="entry name" value="RIBOSOMAL RNA SMALL SUBUNIT METHYLTRANSFERASE I"/>
    <property type="match status" value="1"/>
</dbReference>
<accession>A0A0W8E8N8</accession>
<dbReference type="PIRSF" id="PIRSF005917">
    <property type="entry name" value="MTase_YraL"/>
    <property type="match status" value="1"/>
</dbReference>
<keyword evidence="3 7" id="KW-0489">Methyltransferase</keyword>
<evidence type="ECO:0000259" key="6">
    <source>
        <dbReference type="Pfam" id="PF00590"/>
    </source>
</evidence>
<dbReference type="GO" id="GO:0032259">
    <property type="term" value="P:methylation"/>
    <property type="evidence" value="ECO:0007669"/>
    <property type="project" value="UniProtKB-KW"/>
</dbReference>
<dbReference type="PROSITE" id="PS01296">
    <property type="entry name" value="RSMI"/>
    <property type="match status" value="1"/>
</dbReference>
<dbReference type="InterPro" id="IPR014777">
    <property type="entry name" value="4pyrrole_Mease_sub1"/>
</dbReference>
<dbReference type="InterPro" id="IPR018063">
    <property type="entry name" value="SAM_MeTrfase_RsmI_CS"/>
</dbReference>
<protein>
    <submittedName>
        <fullName evidence="7">Rrna small subunit methyltransferase i</fullName>
    </submittedName>
</protein>
<dbReference type="Pfam" id="PF00590">
    <property type="entry name" value="TP_methylase"/>
    <property type="match status" value="1"/>
</dbReference>
<dbReference type="InterPro" id="IPR035996">
    <property type="entry name" value="4pyrrol_Methylase_sf"/>
</dbReference>
<reference evidence="7" key="1">
    <citation type="journal article" date="2015" name="Proc. Natl. Acad. Sci. U.S.A.">
        <title>Networks of energetic and metabolic interactions define dynamics in microbial communities.</title>
        <authorList>
            <person name="Embree M."/>
            <person name="Liu J.K."/>
            <person name="Al-Bassam M.M."/>
            <person name="Zengler K."/>
        </authorList>
    </citation>
    <scope>NUCLEOTIDE SEQUENCE</scope>
</reference>
<dbReference type="EMBL" id="LNQE01001833">
    <property type="protein sequence ID" value="KUG04964.1"/>
    <property type="molecule type" value="Genomic_DNA"/>
</dbReference>
<keyword evidence="2" id="KW-0698">rRNA processing</keyword>
<dbReference type="Gene3D" id="3.30.950.10">
    <property type="entry name" value="Methyltransferase, Cobalt-precorrin-4 Transmethylase, Domain 2"/>
    <property type="match status" value="1"/>
</dbReference>
<proteinExistence type="inferred from homology"/>
<dbReference type="CDD" id="cd11648">
    <property type="entry name" value="RsmI"/>
    <property type="match status" value="1"/>
</dbReference>
<dbReference type="InterPro" id="IPR008189">
    <property type="entry name" value="rRNA_ssu_MeTfrase_I"/>
</dbReference>
<evidence type="ECO:0000256" key="2">
    <source>
        <dbReference type="ARBA" id="ARBA00022552"/>
    </source>
</evidence>